<protein>
    <submittedName>
        <fullName evidence="1">Uncharacterized protein</fullName>
    </submittedName>
</protein>
<dbReference type="AlphaFoldDB" id="K2AYP7"/>
<accession>K2AYP7</accession>
<evidence type="ECO:0000313" key="1">
    <source>
        <dbReference type="EMBL" id="EKD66871.1"/>
    </source>
</evidence>
<proteinExistence type="predicted"/>
<reference evidence="1" key="1">
    <citation type="journal article" date="2012" name="Science">
        <title>Fermentation, hydrogen, and sulfur metabolism in multiple uncultivated bacterial phyla.</title>
        <authorList>
            <person name="Wrighton K.C."/>
            <person name="Thomas B.C."/>
            <person name="Sharon I."/>
            <person name="Miller C.S."/>
            <person name="Castelle C.J."/>
            <person name="VerBerkmoes N.C."/>
            <person name="Wilkins M.J."/>
            <person name="Hettich R.L."/>
            <person name="Lipton M.S."/>
            <person name="Williams K.H."/>
            <person name="Long P.E."/>
            <person name="Banfield J.F."/>
        </authorList>
    </citation>
    <scope>NUCLEOTIDE SEQUENCE [LARGE SCALE GENOMIC DNA]</scope>
</reference>
<dbReference type="EMBL" id="AMFJ01021587">
    <property type="protein sequence ID" value="EKD66871.1"/>
    <property type="molecule type" value="Genomic_DNA"/>
</dbReference>
<dbReference type="SUPFAM" id="SSF64182">
    <property type="entry name" value="DHH phosphoesterases"/>
    <property type="match status" value="1"/>
</dbReference>
<organism evidence="1">
    <name type="scientific">uncultured bacterium</name>
    <name type="common">gcode 4</name>
    <dbReference type="NCBI Taxonomy" id="1234023"/>
    <lineage>
        <taxon>Bacteria</taxon>
        <taxon>environmental samples</taxon>
    </lineage>
</organism>
<dbReference type="InterPro" id="IPR038763">
    <property type="entry name" value="DHH_sf"/>
</dbReference>
<gene>
    <name evidence="1" type="ORF">ACD_49C00001G0006</name>
</gene>
<comment type="caution">
    <text evidence="1">The sequence shown here is derived from an EMBL/GenBank/DDBJ whole genome shotgun (WGS) entry which is preliminary data.</text>
</comment>
<sequence length="193" mass="23169">MDKNIINQVKNFISEKDMLWLDSFIENLSTDIETLNQIFFIIYEHTNSFRNANTSKEFMIITSKLLDKWVVHDKIIVEKTKTNYDKMKLFWEVLAKIVKNEKWNIIWATLDKKLFDKFSIDFFSLNELIDQLLFSIKDVEVVFFCISWDEKLKIIRYKNKKTKKLQELVCIFERDLMTCNLDLQTSCTDCCNN</sequence>
<name>K2AYP7_9BACT</name>